<keyword evidence="3 5" id="KW-0547">Nucleotide-binding</keyword>
<accession>E3J304</accession>
<dbReference type="EMBL" id="CP002299">
    <property type="protein sequence ID" value="ADP82954.1"/>
    <property type="molecule type" value="Genomic_DNA"/>
</dbReference>
<dbReference type="OrthoDB" id="9805030at2"/>
<name>E3J304_PSEI1</name>
<dbReference type="HAMAP" id="MF_00235">
    <property type="entry name" value="Adenylate_kinase_Adk"/>
    <property type="match status" value="1"/>
</dbReference>
<proteinExistence type="inferred from homology"/>
<evidence type="ECO:0000256" key="4">
    <source>
        <dbReference type="ARBA" id="ARBA00022777"/>
    </source>
</evidence>
<gene>
    <name evidence="5" type="primary">adk</name>
    <name evidence="8" type="ordered locus">FraEuI1c_4965</name>
</gene>
<keyword evidence="2 5" id="KW-0545">Nucleotide biosynthesis</keyword>
<dbReference type="HOGENOM" id="CLU_032354_6_1_11"/>
<comment type="subcellular location">
    <subcellularLocation>
        <location evidence="5 7">Cytoplasm</location>
    </subcellularLocation>
</comment>
<feature type="binding site" evidence="5">
    <location>
        <position position="203"/>
    </location>
    <ligand>
        <name>AMP</name>
        <dbReference type="ChEBI" id="CHEBI:456215"/>
    </ligand>
</feature>
<reference evidence="8 9" key="1">
    <citation type="submission" date="2010-10" db="EMBL/GenBank/DDBJ databases">
        <title>Complete sequence of Frankia sp. EuI1c.</title>
        <authorList>
            <consortium name="US DOE Joint Genome Institute"/>
            <person name="Lucas S."/>
            <person name="Copeland A."/>
            <person name="Lapidus A."/>
            <person name="Cheng J.-F."/>
            <person name="Bruce D."/>
            <person name="Goodwin L."/>
            <person name="Pitluck S."/>
            <person name="Chertkov O."/>
            <person name="Detter J.C."/>
            <person name="Han C."/>
            <person name="Tapia R."/>
            <person name="Land M."/>
            <person name="Hauser L."/>
            <person name="Jeffries C."/>
            <person name="Kyrpides N."/>
            <person name="Ivanova N."/>
            <person name="Mikhailova N."/>
            <person name="Beauchemin N."/>
            <person name="Sen A."/>
            <person name="Sur S.A."/>
            <person name="Gtari M."/>
            <person name="Wall L."/>
            <person name="Tisa L."/>
            <person name="Woyke T."/>
        </authorList>
    </citation>
    <scope>NUCLEOTIDE SEQUENCE [LARGE SCALE GENOMIC DNA]</scope>
    <source>
        <strain evidence="9">DSM 45817 / CECT 9037 / EuI1c</strain>
    </source>
</reference>
<evidence type="ECO:0000256" key="2">
    <source>
        <dbReference type="ARBA" id="ARBA00022727"/>
    </source>
</evidence>
<comment type="pathway">
    <text evidence="5">Purine metabolism; AMP biosynthesis via salvage pathway; AMP from ADP: step 1/1.</text>
</comment>
<keyword evidence="5 7" id="KW-0067">ATP-binding</keyword>
<dbReference type="eggNOG" id="COG0563">
    <property type="taxonomic scope" value="Bacteria"/>
</dbReference>
<feature type="binding site" evidence="5">
    <location>
        <position position="38"/>
    </location>
    <ligand>
        <name>AMP</name>
        <dbReference type="ChEBI" id="CHEBI:456215"/>
    </ligand>
</feature>
<organism evidence="8 9">
    <name type="scientific">Pseudofrankia inefficax (strain DSM 45817 / CECT 9037 / DDB 130130 / EuI1c)</name>
    <name type="common">Frankia inefficax</name>
    <dbReference type="NCBI Taxonomy" id="298654"/>
    <lineage>
        <taxon>Bacteria</taxon>
        <taxon>Bacillati</taxon>
        <taxon>Actinomycetota</taxon>
        <taxon>Actinomycetes</taxon>
        <taxon>Frankiales</taxon>
        <taxon>Frankiaceae</taxon>
        <taxon>Pseudofrankia</taxon>
    </lineage>
</organism>
<dbReference type="GO" id="GO:0005737">
    <property type="term" value="C:cytoplasm"/>
    <property type="evidence" value="ECO:0007669"/>
    <property type="project" value="UniProtKB-SubCell"/>
</dbReference>
<dbReference type="Proteomes" id="UP000002484">
    <property type="component" value="Chromosome"/>
</dbReference>
<keyword evidence="4 5" id="KW-0418">Kinase</keyword>
<dbReference type="InterPro" id="IPR000850">
    <property type="entry name" value="Adenylat/UMP-CMP_kin"/>
</dbReference>
<protein>
    <recommendedName>
        <fullName evidence="5 7">Adenylate kinase</fullName>
        <shortName evidence="5">AK</shortName>
        <ecNumber evidence="5 7">2.7.4.3</ecNumber>
    </recommendedName>
    <alternativeName>
        <fullName evidence="5">ATP-AMP transphosphorylase</fullName>
    </alternativeName>
    <alternativeName>
        <fullName evidence="5">ATP:AMP phosphotransferase</fullName>
    </alternativeName>
    <alternativeName>
        <fullName evidence="5">Adenylate monophosphate kinase</fullName>
    </alternativeName>
</protein>
<feature type="binding site" evidence="5">
    <location>
        <position position="242"/>
    </location>
    <ligand>
        <name>ATP</name>
        <dbReference type="ChEBI" id="CHEBI:30616"/>
    </ligand>
</feature>
<evidence type="ECO:0000313" key="8">
    <source>
        <dbReference type="EMBL" id="ADP82954.1"/>
    </source>
</evidence>
<dbReference type="Gene3D" id="3.40.50.300">
    <property type="entry name" value="P-loop containing nucleotide triphosphate hydrolases"/>
    <property type="match status" value="1"/>
</dbReference>
<sequence length="259" mass="27127">MRGSVHSVRVVLLGPPGSGKGTQAARISSRHGIPAISTGRLLDAEIAAGSPLGRRAEEFVRSGELVPDELVLDLVADRLFGSSAAAVLDHEPVAALAASTPVAAAVPLSALAGPGAYAPVPVAADVCRGFLLDGFPRTVAQAEAFDARFGAALEAYRETTQELRLPPVDCAGTARAVDVVLDLDVDESTVLRRISHRSSTEDRLDDNEETAKRRLKVFAERTAPLRAYYARAGLLRTIDGSGTPDDVAARIESVLASLA</sequence>
<evidence type="ECO:0000256" key="3">
    <source>
        <dbReference type="ARBA" id="ARBA00022741"/>
    </source>
</evidence>
<dbReference type="InParanoid" id="E3J304"/>
<feature type="binding site" evidence="5">
    <location>
        <position position="214"/>
    </location>
    <ligand>
        <name>AMP</name>
        <dbReference type="ChEBI" id="CHEBI:456215"/>
    </ligand>
</feature>
<dbReference type="PANTHER" id="PTHR23359">
    <property type="entry name" value="NUCLEOTIDE KINASE"/>
    <property type="match status" value="1"/>
</dbReference>
<evidence type="ECO:0000256" key="1">
    <source>
        <dbReference type="ARBA" id="ARBA00022679"/>
    </source>
</evidence>
<evidence type="ECO:0000256" key="6">
    <source>
        <dbReference type="RuleBase" id="RU003330"/>
    </source>
</evidence>
<dbReference type="UniPathway" id="UPA00588">
    <property type="reaction ID" value="UER00649"/>
</dbReference>
<comment type="catalytic activity">
    <reaction evidence="5 7">
        <text>AMP + ATP = 2 ADP</text>
        <dbReference type="Rhea" id="RHEA:12973"/>
        <dbReference type="ChEBI" id="CHEBI:30616"/>
        <dbReference type="ChEBI" id="CHEBI:456215"/>
        <dbReference type="ChEBI" id="CHEBI:456216"/>
        <dbReference type="EC" id="2.7.4.3"/>
    </reaction>
</comment>
<feature type="binding site" evidence="5">
    <location>
        <position position="141"/>
    </location>
    <ligand>
        <name>AMP</name>
        <dbReference type="ChEBI" id="CHEBI:456215"/>
    </ligand>
</feature>
<feature type="binding site" evidence="5">
    <location>
        <begin position="17"/>
        <end position="22"/>
    </location>
    <ligand>
        <name>ATP</name>
        <dbReference type="ChEBI" id="CHEBI:30616"/>
    </ligand>
</feature>
<dbReference type="SUPFAM" id="SSF52540">
    <property type="entry name" value="P-loop containing nucleoside triphosphate hydrolases"/>
    <property type="match status" value="1"/>
</dbReference>
<evidence type="ECO:0000256" key="5">
    <source>
        <dbReference type="HAMAP-Rule" id="MF_00235"/>
    </source>
</evidence>
<evidence type="ECO:0000256" key="7">
    <source>
        <dbReference type="RuleBase" id="RU003331"/>
    </source>
</evidence>
<feature type="binding site" evidence="5">
    <location>
        <begin position="64"/>
        <end position="66"/>
    </location>
    <ligand>
        <name>AMP</name>
        <dbReference type="ChEBI" id="CHEBI:456215"/>
    </ligand>
</feature>
<comment type="function">
    <text evidence="5">Catalyzes the reversible transfer of the terminal phosphate group between ATP and AMP. Plays an important role in cellular energy homeostasis and in adenine nucleotide metabolism.</text>
</comment>
<keyword evidence="9" id="KW-1185">Reference proteome</keyword>
<dbReference type="InterPro" id="IPR033690">
    <property type="entry name" value="Adenylat_kinase_CS"/>
</dbReference>
<dbReference type="GO" id="GO:0044209">
    <property type="term" value="P:AMP salvage"/>
    <property type="evidence" value="ECO:0007669"/>
    <property type="project" value="UniProtKB-UniRule"/>
</dbReference>
<dbReference type="PROSITE" id="PS00113">
    <property type="entry name" value="ADENYLATE_KINASE"/>
    <property type="match status" value="1"/>
</dbReference>
<keyword evidence="1 5" id="KW-0808">Transferase</keyword>
<comment type="subunit">
    <text evidence="5 7">Monomer.</text>
</comment>
<dbReference type="InterPro" id="IPR027417">
    <property type="entry name" value="P-loop_NTPase"/>
</dbReference>
<dbReference type="AlphaFoldDB" id="E3J304"/>
<keyword evidence="5" id="KW-0963">Cytoplasm</keyword>
<comment type="similarity">
    <text evidence="5 6">Belongs to the adenylate kinase family.</text>
</comment>
<dbReference type="PRINTS" id="PR00094">
    <property type="entry name" value="ADENYLTKNASE"/>
</dbReference>
<dbReference type="KEGG" id="fri:FraEuI1c_4965"/>
<comment type="caution">
    <text evidence="5">Lacks conserved residue(s) required for the propagation of feature annotation.</text>
</comment>
<comment type="domain">
    <text evidence="5">Consists of three domains, a large central CORE domain and two small peripheral domains, NMPbind and LID, which undergo movements during catalysis. The LID domain closes over the site of phosphoryl transfer upon ATP binding. Assembling and dissambling the active center during each catalytic cycle provides an effective means to prevent ATP hydrolysis.</text>
</comment>
<feature type="binding site" evidence="5">
    <location>
        <position position="197"/>
    </location>
    <ligand>
        <name>ATP</name>
        <dbReference type="ChEBI" id="CHEBI:30616"/>
    </ligand>
</feature>
<dbReference type="STRING" id="298654.FraEuI1c_4965"/>
<feature type="binding site" evidence="5">
    <location>
        <begin position="134"/>
        <end position="137"/>
    </location>
    <ligand>
        <name>AMP</name>
        <dbReference type="ChEBI" id="CHEBI:456215"/>
    </ligand>
</feature>
<dbReference type="GO" id="GO:0005524">
    <property type="term" value="F:ATP binding"/>
    <property type="evidence" value="ECO:0007669"/>
    <property type="project" value="UniProtKB-UniRule"/>
</dbReference>
<evidence type="ECO:0000313" key="9">
    <source>
        <dbReference type="Proteomes" id="UP000002484"/>
    </source>
</evidence>
<feature type="region of interest" description="NMP" evidence="5">
    <location>
        <begin position="37"/>
        <end position="66"/>
    </location>
</feature>
<dbReference type="GO" id="GO:0004017">
    <property type="term" value="F:AMP kinase activity"/>
    <property type="evidence" value="ECO:0007669"/>
    <property type="project" value="UniProtKB-UniRule"/>
</dbReference>
<dbReference type="CDD" id="cd01428">
    <property type="entry name" value="ADK"/>
    <property type="match status" value="1"/>
</dbReference>
<dbReference type="Pfam" id="PF00406">
    <property type="entry name" value="ADK"/>
    <property type="match status" value="2"/>
</dbReference>
<dbReference type="EC" id="2.7.4.3" evidence="5 7"/>